<keyword evidence="3" id="KW-0813">Transport</keyword>
<dbReference type="AlphaFoldDB" id="A0A0C9TQE0"/>
<dbReference type="Pfam" id="PF18829">
    <property type="entry name" value="Importin_rep_6"/>
    <property type="match status" value="1"/>
</dbReference>
<dbReference type="Pfam" id="PF25574">
    <property type="entry name" value="TPR_IMB1"/>
    <property type="match status" value="1"/>
</dbReference>
<organism evidence="11 12">
    <name type="scientific">Paxillus involutus ATCC 200175</name>
    <dbReference type="NCBI Taxonomy" id="664439"/>
    <lineage>
        <taxon>Eukaryota</taxon>
        <taxon>Fungi</taxon>
        <taxon>Dikarya</taxon>
        <taxon>Basidiomycota</taxon>
        <taxon>Agaricomycotina</taxon>
        <taxon>Agaricomycetes</taxon>
        <taxon>Agaricomycetidae</taxon>
        <taxon>Boletales</taxon>
        <taxon>Paxilineae</taxon>
        <taxon>Paxillaceae</taxon>
        <taxon>Paxillus</taxon>
    </lineage>
</organism>
<dbReference type="InterPro" id="IPR058584">
    <property type="entry name" value="IMB1_TNPO1-like_TPR"/>
</dbReference>
<dbReference type="InterPro" id="IPR011989">
    <property type="entry name" value="ARM-like"/>
</dbReference>
<dbReference type="Pfam" id="PF18808">
    <property type="entry name" value="Importin_rep_4"/>
    <property type="match status" value="1"/>
</dbReference>
<dbReference type="HOGENOM" id="CLU_003794_0_2_1"/>
<dbReference type="GO" id="GO:0006606">
    <property type="term" value="P:protein import into nucleus"/>
    <property type="evidence" value="ECO:0007669"/>
    <property type="project" value="InterPro"/>
</dbReference>
<accession>A0A0C9TQE0</accession>
<keyword evidence="6" id="KW-0653">Protein transport</keyword>
<dbReference type="Proteomes" id="UP000053647">
    <property type="component" value="Unassembled WGS sequence"/>
</dbReference>
<evidence type="ECO:0000256" key="8">
    <source>
        <dbReference type="SAM" id="MobiDB-lite"/>
    </source>
</evidence>
<evidence type="ECO:0000256" key="7">
    <source>
        <dbReference type="ARBA" id="ARBA00023242"/>
    </source>
</evidence>
<dbReference type="PANTHER" id="PTHR10527">
    <property type="entry name" value="IMPORTIN BETA"/>
    <property type="match status" value="1"/>
</dbReference>
<dbReference type="InterPro" id="IPR041653">
    <property type="entry name" value="Importin_rep_4"/>
</dbReference>
<dbReference type="InterPro" id="IPR057672">
    <property type="entry name" value="TPR_IPO4/5"/>
</dbReference>
<reference evidence="12" key="2">
    <citation type="submission" date="2015-01" db="EMBL/GenBank/DDBJ databases">
        <title>Evolutionary Origins and Diversification of the Mycorrhizal Mutualists.</title>
        <authorList>
            <consortium name="DOE Joint Genome Institute"/>
            <consortium name="Mycorrhizal Genomics Consortium"/>
            <person name="Kohler A."/>
            <person name="Kuo A."/>
            <person name="Nagy L.G."/>
            <person name="Floudas D."/>
            <person name="Copeland A."/>
            <person name="Barry K.W."/>
            <person name="Cichocki N."/>
            <person name="Veneault-Fourrey C."/>
            <person name="LaButti K."/>
            <person name="Lindquist E.A."/>
            <person name="Lipzen A."/>
            <person name="Lundell T."/>
            <person name="Morin E."/>
            <person name="Murat C."/>
            <person name="Riley R."/>
            <person name="Ohm R."/>
            <person name="Sun H."/>
            <person name="Tunlid A."/>
            <person name="Henrissat B."/>
            <person name="Grigoriev I.V."/>
            <person name="Hibbett D.S."/>
            <person name="Martin F."/>
        </authorList>
    </citation>
    <scope>NUCLEOTIDE SEQUENCE [LARGE SCALE GENOMIC DNA]</scope>
    <source>
        <strain evidence="12">ATCC 200175</strain>
    </source>
</reference>
<evidence type="ECO:0000256" key="2">
    <source>
        <dbReference type="ARBA" id="ARBA00004496"/>
    </source>
</evidence>
<evidence type="ECO:0000313" key="11">
    <source>
        <dbReference type="EMBL" id="KIJ09997.1"/>
    </source>
</evidence>
<evidence type="ECO:0000259" key="9">
    <source>
        <dbReference type="Pfam" id="PF25574"/>
    </source>
</evidence>
<evidence type="ECO:0000256" key="1">
    <source>
        <dbReference type="ARBA" id="ARBA00004123"/>
    </source>
</evidence>
<dbReference type="Gene3D" id="1.25.10.10">
    <property type="entry name" value="Leucine-rich Repeat Variant"/>
    <property type="match status" value="1"/>
</dbReference>
<evidence type="ECO:0000256" key="4">
    <source>
        <dbReference type="ARBA" id="ARBA00022490"/>
    </source>
</evidence>
<evidence type="ECO:0000259" key="10">
    <source>
        <dbReference type="Pfam" id="PF25780"/>
    </source>
</evidence>
<feature type="domain" description="Importin subunit beta-1/Transportin-1-like TPR repeats" evidence="9">
    <location>
        <begin position="533"/>
        <end position="688"/>
    </location>
</feature>
<keyword evidence="5" id="KW-0677">Repeat</keyword>
<feature type="domain" description="IPO4/5-like TPR repeats" evidence="10">
    <location>
        <begin position="117"/>
        <end position="269"/>
    </location>
</feature>
<dbReference type="InterPro" id="IPR041389">
    <property type="entry name" value="Importin_rep_6"/>
</dbReference>
<dbReference type="EMBL" id="KN819421">
    <property type="protein sequence ID" value="KIJ09997.1"/>
    <property type="molecule type" value="Genomic_DNA"/>
</dbReference>
<evidence type="ECO:0000313" key="12">
    <source>
        <dbReference type="Proteomes" id="UP000053647"/>
    </source>
</evidence>
<evidence type="ECO:0008006" key="13">
    <source>
        <dbReference type="Google" id="ProtNLM"/>
    </source>
</evidence>
<name>A0A0C9TQE0_PAXIN</name>
<dbReference type="GO" id="GO:0005634">
    <property type="term" value="C:nucleus"/>
    <property type="evidence" value="ECO:0007669"/>
    <property type="project" value="UniProtKB-SubCell"/>
</dbReference>
<feature type="region of interest" description="Disordered" evidence="8">
    <location>
        <begin position="847"/>
        <end position="866"/>
    </location>
</feature>
<dbReference type="OrthoDB" id="543373at2759"/>
<gene>
    <name evidence="11" type="ORF">PAXINDRAFT_172266</name>
</gene>
<proteinExistence type="predicted"/>
<protein>
    <recommendedName>
        <fullName evidence="13">ARM repeat-containing protein</fullName>
    </recommendedName>
</protein>
<comment type="subcellular location">
    <subcellularLocation>
        <location evidence="2">Cytoplasm</location>
    </subcellularLocation>
    <subcellularLocation>
        <location evidence="1">Nucleus</location>
    </subcellularLocation>
</comment>
<feature type="region of interest" description="Disordered" evidence="8">
    <location>
        <begin position="297"/>
        <end position="323"/>
    </location>
</feature>
<dbReference type="InterPro" id="IPR040122">
    <property type="entry name" value="Importin_beta"/>
</dbReference>
<dbReference type="Pfam" id="PF13513">
    <property type="entry name" value="HEAT_EZ"/>
    <property type="match status" value="1"/>
</dbReference>
<reference evidence="11 12" key="1">
    <citation type="submission" date="2014-06" db="EMBL/GenBank/DDBJ databases">
        <authorList>
            <consortium name="DOE Joint Genome Institute"/>
            <person name="Kuo A."/>
            <person name="Kohler A."/>
            <person name="Nagy L.G."/>
            <person name="Floudas D."/>
            <person name="Copeland A."/>
            <person name="Barry K.W."/>
            <person name="Cichocki N."/>
            <person name="Veneault-Fourrey C."/>
            <person name="LaButti K."/>
            <person name="Lindquist E.A."/>
            <person name="Lipzen A."/>
            <person name="Lundell T."/>
            <person name="Morin E."/>
            <person name="Murat C."/>
            <person name="Sun H."/>
            <person name="Tunlid A."/>
            <person name="Henrissat B."/>
            <person name="Grigoriev I.V."/>
            <person name="Hibbett D.S."/>
            <person name="Martin F."/>
            <person name="Nordberg H.P."/>
            <person name="Cantor M.N."/>
            <person name="Hua S.X."/>
        </authorList>
    </citation>
    <scope>NUCLEOTIDE SEQUENCE [LARGE SCALE GENOMIC DNA]</scope>
    <source>
        <strain evidence="11 12">ATCC 200175</strain>
    </source>
</reference>
<evidence type="ECO:0000256" key="6">
    <source>
        <dbReference type="ARBA" id="ARBA00022927"/>
    </source>
</evidence>
<sequence length="922" mass="101681">MEAVVPQEITAELTQILANLVLGDNKIRSNAEKAVNDRLAQTPDLYLLALVQFAIKADTEVMRSFSLVLLRRLLLRPTPQQQQLPKESRSTLYDHLSSQALTTLERLLIHSLSHEPSDSVRRKTVDTVCDLANNSMSRGRPWHALQVQTFNMTQSAEPGFRECAFRIFSGCPNLVMDLQTDAVLSVFQKGLQDSQSVDVRLAALRACVSYLTASDTHQLSQCLSLLYPMLDTLPSLPNVHLKTFLISLTPLCSSHPALFAPHIIALLSFLRALIMPTADSGPTPTVAKPFPNTSTSFAFPPGHAHQQSDEGDPEAAEDDEKEQVRRAALEFMVSLSEAKPSMIKRVDGWTLAIVRSCLEGMGELPEDGLEAWLEAEPSDDSQDESYPHVYDQSLDRLACALGGKEVLPPAFQYIPSMLASYDWRLRHAGLMAIAAIAEGTSKVMHLELGKVVGLVTPMFKDAHPRVRYAACQCLGQLCTDLEEVIQGRYHQQLFAALIPTLEAPEPRVHAHAAAALINFCEGVERNTLIPYLDPIVERLLKMLNPNAEDGKQVKGYVQEQAITTLAMVADASEATFAKHYASIMPLLLNVLRNANSSDHHKLRVKAMECAGLIAIAVGPDVFRPDARTLIDALINIQNSPVDPSDTLLGTYLIATWAKICQALGPEFEPFLPMVMQPLLNAARAKADVSLYDDEDGNRDREGWETISMNGQIVGIRTSSLDEKCQAFDTLVVYCSILGGRFGPYITQTLELTLPALHFYFHEGVREATCRLIPLLMACGKSSGTLTPEMVSASLSKLVYCMQIESDTSFLTSLYKSVADTLRVVGIPALTPPLSGGLMDATKHQLQNLADKRKHRSQRPAAELEDDREELSLLEEMEEFALEDMEKLLRMLDGQHPLLIAIASVRELGINRWDSEDEGGSDG</sequence>
<feature type="compositionally biased region" description="Acidic residues" evidence="8">
    <location>
        <begin position="309"/>
        <end position="321"/>
    </location>
</feature>
<dbReference type="Pfam" id="PF25780">
    <property type="entry name" value="TPR_IPO5"/>
    <property type="match status" value="1"/>
</dbReference>
<keyword evidence="12" id="KW-1185">Reference proteome</keyword>
<dbReference type="GO" id="GO:0005737">
    <property type="term" value="C:cytoplasm"/>
    <property type="evidence" value="ECO:0007669"/>
    <property type="project" value="UniProtKB-SubCell"/>
</dbReference>
<dbReference type="InterPro" id="IPR016024">
    <property type="entry name" value="ARM-type_fold"/>
</dbReference>
<keyword evidence="7" id="KW-0539">Nucleus</keyword>
<keyword evidence="4" id="KW-0963">Cytoplasm</keyword>
<evidence type="ECO:0000256" key="3">
    <source>
        <dbReference type="ARBA" id="ARBA00022448"/>
    </source>
</evidence>
<dbReference type="SUPFAM" id="SSF48371">
    <property type="entry name" value="ARM repeat"/>
    <property type="match status" value="1"/>
</dbReference>
<evidence type="ECO:0000256" key="5">
    <source>
        <dbReference type="ARBA" id="ARBA00022737"/>
    </source>
</evidence>